<proteinExistence type="predicted"/>
<dbReference type="EMBL" id="MJEQ01000818">
    <property type="protein sequence ID" value="OIT33821.1"/>
    <property type="molecule type" value="Genomic_DNA"/>
</dbReference>
<gene>
    <name evidence="1" type="primary">R1B-14_7</name>
    <name evidence="1" type="ORF">A4A49_10927</name>
</gene>
<name>A0A314KWB4_NICAT</name>
<dbReference type="Gene3D" id="3.80.10.10">
    <property type="entry name" value="Ribonuclease Inhibitor"/>
    <property type="match status" value="1"/>
</dbReference>
<keyword evidence="2" id="KW-1185">Reference proteome</keyword>
<dbReference type="Proteomes" id="UP000187609">
    <property type="component" value="Unassembled WGS sequence"/>
</dbReference>
<reference evidence="1" key="1">
    <citation type="submission" date="2016-11" db="EMBL/GenBank/DDBJ databases">
        <title>The genome of Nicotiana attenuata.</title>
        <authorList>
            <person name="Xu S."/>
            <person name="Brockmoeller T."/>
            <person name="Gaquerel E."/>
            <person name="Navarro A."/>
            <person name="Kuhl H."/>
            <person name="Gase K."/>
            <person name="Ling Z."/>
            <person name="Zhou W."/>
            <person name="Kreitzer C."/>
            <person name="Stanke M."/>
            <person name="Tang H."/>
            <person name="Lyons E."/>
            <person name="Pandey P."/>
            <person name="Pandey S.P."/>
            <person name="Timmermann B."/>
            <person name="Baldwin I.T."/>
        </authorList>
    </citation>
    <scope>NUCLEOTIDE SEQUENCE [LARGE SCALE GENOMIC DNA]</scope>
    <source>
        <strain evidence="1">UT</strain>
    </source>
</reference>
<accession>A0A314KWB4</accession>
<organism evidence="1 2">
    <name type="scientific">Nicotiana attenuata</name>
    <name type="common">Coyote tobacco</name>
    <dbReference type="NCBI Taxonomy" id="49451"/>
    <lineage>
        <taxon>Eukaryota</taxon>
        <taxon>Viridiplantae</taxon>
        <taxon>Streptophyta</taxon>
        <taxon>Embryophyta</taxon>
        <taxon>Tracheophyta</taxon>
        <taxon>Spermatophyta</taxon>
        <taxon>Magnoliopsida</taxon>
        <taxon>eudicotyledons</taxon>
        <taxon>Gunneridae</taxon>
        <taxon>Pentapetalae</taxon>
        <taxon>asterids</taxon>
        <taxon>lamiids</taxon>
        <taxon>Solanales</taxon>
        <taxon>Solanaceae</taxon>
        <taxon>Nicotianoideae</taxon>
        <taxon>Nicotianeae</taxon>
        <taxon>Nicotiana</taxon>
    </lineage>
</organism>
<dbReference type="SMR" id="A0A314KWB4"/>
<dbReference type="PANTHER" id="PTHR15140">
    <property type="entry name" value="TUBULIN-SPECIFIC CHAPERONE E"/>
    <property type="match status" value="1"/>
</dbReference>
<dbReference type="InterPro" id="IPR032675">
    <property type="entry name" value="LRR_dom_sf"/>
</dbReference>
<evidence type="ECO:0000313" key="1">
    <source>
        <dbReference type="EMBL" id="OIT33821.1"/>
    </source>
</evidence>
<comment type="caution">
    <text evidence="1">The sequence shown here is derived from an EMBL/GenBank/DDBJ whole genome shotgun (WGS) entry which is preliminary data.</text>
</comment>
<dbReference type="SUPFAM" id="SSF52058">
    <property type="entry name" value="L domain-like"/>
    <property type="match status" value="1"/>
</dbReference>
<evidence type="ECO:0000313" key="2">
    <source>
        <dbReference type="Proteomes" id="UP000187609"/>
    </source>
</evidence>
<dbReference type="Gramene" id="OIT33821">
    <property type="protein sequence ID" value="OIT33821"/>
    <property type="gene ID" value="A4A49_10927"/>
</dbReference>
<protein>
    <submittedName>
        <fullName evidence="1">Late blight resistance protein -like r1b-14</fullName>
    </submittedName>
</protein>
<sequence length="354" mass="40944">MSCIRVFGLSVTSLESLSHLRYLSIRIDRFDFQQVSGMCHLETLVVRHSEGTVLLSTTFWKLAKLRHVHISKAKFDFHYLGNNKQENFAESSVVLENLTFLGKVFISVYDADRVEEVMRRCPNLQQLQITYGGLHDFTPQMRTRNPKFEVLSQLKFLDLQFPCGIFKLHLPSNLKILKLTGNTSRRVPVSMIEKLPNLEYLKLVDLRFEDDEWCLGEDVKFHKLEILKLYNVFMTRWHASADESFPLLEKLVIKYCYDLEEIPFSFADIQTLKQIKVLQSNKSLEDSAIKIKEEVEAIAGSDCLDVIIPVREHKESFFYNDWFYTAYSAGNLLPPLPPPLPNFNPLKKGKNGTG</sequence>
<dbReference type="PANTHER" id="PTHR15140:SF44">
    <property type="entry name" value="LATE BLIGHT RESISTANCE PROTEIN HOMOLOG R1B-23 ISOFORM X1"/>
    <property type="match status" value="1"/>
</dbReference>
<dbReference type="AlphaFoldDB" id="A0A314KWB4"/>